<dbReference type="PANTHER" id="PTHR42985:SF40">
    <property type="entry name" value="LD47995P-RELATED"/>
    <property type="match status" value="1"/>
</dbReference>
<dbReference type="Gene3D" id="1.20.1730.10">
    <property type="entry name" value="Sodium/glucose cotransporter"/>
    <property type="match status" value="1"/>
</dbReference>
<dbReference type="AlphaFoldDB" id="A0A139N2V1"/>
<keyword evidence="4" id="KW-1003">Cell membrane</keyword>
<protein>
    <submittedName>
        <fullName evidence="13">Putative sialic acid transporter</fullName>
    </submittedName>
</protein>
<feature type="transmembrane region" description="Helical" evidence="12">
    <location>
        <begin position="97"/>
        <end position="115"/>
    </location>
</feature>
<keyword evidence="6 12" id="KW-1133">Transmembrane helix</keyword>
<dbReference type="GO" id="GO:0015293">
    <property type="term" value="F:symporter activity"/>
    <property type="evidence" value="ECO:0007669"/>
    <property type="project" value="TreeGrafter"/>
</dbReference>
<evidence type="ECO:0000256" key="10">
    <source>
        <dbReference type="ARBA" id="ARBA00023201"/>
    </source>
</evidence>
<evidence type="ECO:0000256" key="1">
    <source>
        <dbReference type="ARBA" id="ARBA00004651"/>
    </source>
</evidence>
<dbReference type="PANTHER" id="PTHR42985">
    <property type="entry name" value="SODIUM-COUPLED MONOCARBOXYLATE TRANSPORTER"/>
    <property type="match status" value="1"/>
</dbReference>
<proteinExistence type="inferred from homology"/>
<dbReference type="GO" id="GO:0006814">
    <property type="term" value="P:sodium ion transport"/>
    <property type="evidence" value="ECO:0007669"/>
    <property type="project" value="UniProtKB-KW"/>
</dbReference>
<gene>
    <name evidence="13" type="ORF">SGODD07_01530</name>
</gene>
<evidence type="ECO:0000256" key="4">
    <source>
        <dbReference type="ARBA" id="ARBA00022475"/>
    </source>
</evidence>
<dbReference type="InterPro" id="IPR051163">
    <property type="entry name" value="Sodium:Solute_Symporter_SSF"/>
</dbReference>
<comment type="similarity">
    <text evidence="2 11">Belongs to the sodium:solute symporter (SSF) (TC 2.A.21) family.</text>
</comment>
<sequence>MYLPSVALATLTKIDVNILIITMGAIAIVYSYTGGVKSVLWTDFIQGSVLLIGTAVGLFILIANLKGGFGDIASELASGKFISGKETIFNPNLLKDSIFLIILGSGINTLSSYVSSQDIVQRFTTTQNVKKLNKMMLTNGVLSIFIAYVFYLIGTGLYVYYQVQHPGSEGSSIPQDQIFTYLLLMIFQLE</sequence>
<keyword evidence="5 12" id="KW-0812">Transmembrane</keyword>
<accession>A0A139N2V1</accession>
<feature type="transmembrane region" description="Helical" evidence="12">
    <location>
        <begin position="44"/>
        <end position="65"/>
    </location>
</feature>
<evidence type="ECO:0000313" key="14">
    <source>
        <dbReference type="Proteomes" id="UP000070096"/>
    </source>
</evidence>
<keyword evidence="8" id="KW-0406">Ion transport</keyword>
<keyword evidence="3" id="KW-0813">Transport</keyword>
<evidence type="ECO:0000256" key="9">
    <source>
        <dbReference type="ARBA" id="ARBA00023136"/>
    </source>
</evidence>
<organism evidence="13 14">
    <name type="scientific">Streptococcus gordonii</name>
    <dbReference type="NCBI Taxonomy" id="1302"/>
    <lineage>
        <taxon>Bacteria</taxon>
        <taxon>Bacillati</taxon>
        <taxon>Bacillota</taxon>
        <taxon>Bacilli</taxon>
        <taxon>Lactobacillales</taxon>
        <taxon>Streptococcaceae</taxon>
        <taxon>Streptococcus</taxon>
    </lineage>
</organism>
<evidence type="ECO:0000256" key="2">
    <source>
        <dbReference type="ARBA" id="ARBA00006434"/>
    </source>
</evidence>
<keyword evidence="7" id="KW-0915">Sodium</keyword>
<evidence type="ECO:0000256" key="3">
    <source>
        <dbReference type="ARBA" id="ARBA00022448"/>
    </source>
</evidence>
<evidence type="ECO:0000256" key="7">
    <source>
        <dbReference type="ARBA" id="ARBA00023053"/>
    </source>
</evidence>
<dbReference type="Pfam" id="PF00474">
    <property type="entry name" value="SSF"/>
    <property type="match status" value="1"/>
</dbReference>
<comment type="caution">
    <text evidence="13">The sequence shown here is derived from an EMBL/GenBank/DDBJ whole genome shotgun (WGS) entry which is preliminary data.</text>
</comment>
<dbReference type="InterPro" id="IPR038377">
    <property type="entry name" value="Na/Glc_symporter_sf"/>
</dbReference>
<dbReference type="Proteomes" id="UP000070096">
    <property type="component" value="Unassembled WGS sequence"/>
</dbReference>
<comment type="subcellular location">
    <subcellularLocation>
        <location evidence="1">Cell membrane</location>
        <topology evidence="1">Multi-pass membrane protein</topology>
    </subcellularLocation>
</comment>
<feature type="transmembrane region" description="Helical" evidence="12">
    <location>
        <begin position="136"/>
        <end position="161"/>
    </location>
</feature>
<dbReference type="PATRIC" id="fig|1302.21.peg.1707"/>
<evidence type="ECO:0000256" key="8">
    <source>
        <dbReference type="ARBA" id="ARBA00023065"/>
    </source>
</evidence>
<evidence type="ECO:0000256" key="11">
    <source>
        <dbReference type="RuleBase" id="RU362091"/>
    </source>
</evidence>
<evidence type="ECO:0000256" key="6">
    <source>
        <dbReference type="ARBA" id="ARBA00022989"/>
    </source>
</evidence>
<keyword evidence="9 12" id="KW-0472">Membrane</keyword>
<dbReference type="GO" id="GO:0005886">
    <property type="term" value="C:plasma membrane"/>
    <property type="evidence" value="ECO:0007669"/>
    <property type="project" value="UniProtKB-SubCell"/>
</dbReference>
<name>A0A139N2V1_STRGN</name>
<feature type="transmembrane region" description="Helical" evidence="12">
    <location>
        <begin position="6"/>
        <end position="32"/>
    </location>
</feature>
<keyword evidence="10" id="KW-0739">Sodium transport</keyword>
<evidence type="ECO:0000256" key="5">
    <source>
        <dbReference type="ARBA" id="ARBA00022692"/>
    </source>
</evidence>
<dbReference type="InterPro" id="IPR001734">
    <property type="entry name" value="Na/solute_symporter"/>
</dbReference>
<evidence type="ECO:0000313" key="13">
    <source>
        <dbReference type="EMBL" id="KXT70365.1"/>
    </source>
</evidence>
<dbReference type="PROSITE" id="PS50283">
    <property type="entry name" value="NA_SOLUT_SYMP_3"/>
    <property type="match status" value="1"/>
</dbReference>
<evidence type="ECO:0000256" key="12">
    <source>
        <dbReference type="SAM" id="Phobius"/>
    </source>
</evidence>
<dbReference type="EMBL" id="LQRC01000217">
    <property type="protein sequence ID" value="KXT70365.1"/>
    <property type="molecule type" value="Genomic_DNA"/>
</dbReference>
<reference evidence="13 14" key="1">
    <citation type="submission" date="2016-01" db="EMBL/GenBank/DDBJ databases">
        <title>Highly variable Streptococcus oralis are common among viridans streptococci isolated from primates.</title>
        <authorList>
            <person name="Denapaite D."/>
            <person name="Rieger M."/>
            <person name="Koendgen S."/>
            <person name="Brueckner R."/>
            <person name="Ochigava I."/>
            <person name="Kappeler P."/>
            <person name="Maetz-Rensing K."/>
            <person name="Leendertz F."/>
            <person name="Hakenbeck R."/>
        </authorList>
    </citation>
    <scope>NUCLEOTIDE SEQUENCE [LARGE SCALE GENOMIC DNA]</scope>
    <source>
        <strain evidence="13 14">DD07</strain>
    </source>
</reference>